<dbReference type="EMBL" id="JACGWN010000003">
    <property type="protein sequence ID" value="KAL0454443.1"/>
    <property type="molecule type" value="Genomic_DNA"/>
</dbReference>
<dbReference type="Pfam" id="PF01556">
    <property type="entry name" value="DnaJ_C"/>
    <property type="match status" value="1"/>
</dbReference>
<dbReference type="GO" id="GO:0051087">
    <property type="term" value="F:protein-folding chaperone binding"/>
    <property type="evidence" value="ECO:0007669"/>
    <property type="project" value="TreeGrafter"/>
</dbReference>
<dbReference type="InterPro" id="IPR051339">
    <property type="entry name" value="DnaJ_subfamily_B"/>
</dbReference>
<dbReference type="AlphaFoldDB" id="A0AAW2XKW1"/>
<feature type="region of interest" description="Disordered" evidence="2">
    <location>
        <begin position="42"/>
        <end position="336"/>
    </location>
</feature>
<gene>
    <name evidence="4" type="ORF">Slati_0783500</name>
</gene>
<organism evidence="4">
    <name type="scientific">Sesamum latifolium</name>
    <dbReference type="NCBI Taxonomy" id="2727402"/>
    <lineage>
        <taxon>Eukaryota</taxon>
        <taxon>Viridiplantae</taxon>
        <taxon>Streptophyta</taxon>
        <taxon>Embryophyta</taxon>
        <taxon>Tracheophyta</taxon>
        <taxon>Spermatophyta</taxon>
        <taxon>Magnoliopsida</taxon>
        <taxon>eudicotyledons</taxon>
        <taxon>Gunneridae</taxon>
        <taxon>Pentapetalae</taxon>
        <taxon>asterids</taxon>
        <taxon>lamiids</taxon>
        <taxon>Lamiales</taxon>
        <taxon>Pedaliaceae</taxon>
        <taxon>Sesamum</taxon>
    </lineage>
</organism>
<feature type="compositionally biased region" description="Polar residues" evidence="2">
    <location>
        <begin position="106"/>
        <end position="127"/>
    </location>
</feature>
<evidence type="ECO:0000313" key="4">
    <source>
        <dbReference type="EMBL" id="KAL0454443.1"/>
    </source>
</evidence>
<dbReference type="PANTHER" id="PTHR24078:SF522">
    <property type="entry name" value="DNAJ CHAPERONE C-TERMINAL DOMAIN-CONTAINING PROTEIN"/>
    <property type="match status" value="1"/>
</dbReference>
<dbReference type="PANTHER" id="PTHR24078">
    <property type="entry name" value="DNAJ HOMOLOG SUBFAMILY C MEMBER"/>
    <property type="match status" value="1"/>
</dbReference>
<feature type="domain" description="Chaperone DnaJ C-terminal" evidence="3">
    <location>
        <begin position="361"/>
        <end position="519"/>
    </location>
</feature>
<name>A0AAW2XKW1_9LAMI</name>
<feature type="compositionally biased region" description="Polar residues" evidence="2">
    <location>
        <begin position="321"/>
        <end position="335"/>
    </location>
</feature>
<dbReference type="GO" id="GO:0006457">
    <property type="term" value="P:protein folding"/>
    <property type="evidence" value="ECO:0007669"/>
    <property type="project" value="InterPro"/>
</dbReference>
<sequence>MGDLSKSQTPDIHTNDGSPKSASPKCILRSYKSLVMKWNYGKNSSSKANTCSGDHDSKAAKEKKSFNSRKYNDDKEEEEEEFQISSPTLLSHTTSRITHINPELTRCSSQIPTDSQNDGLSHTTSGISPLPSPKSYKTPSRTTTPPKDFYDDDEFQISAPTLLFRATSQINPMPSPNMSKSSGRTTGNDDGFHISHPEALSRSTSQIDYMPSPYASGSSRQTPPPTDFQDDDKSNTSKPKLLSRTTSRINPMPSPNLSKSSNRKSTTPPPVDSHDDDDFQISKPKLLSRTMSQMSPMTRPNLSRCSTRAQNVSPPTDMHESSSGGSTPSKEQTSLPKLASSIGATPIFFSQSMVRKKPKPIEKKLECTLEELCLGCVKKINITRDAISSSGLIVQEEEILSIKVNPGWTKGTKIIAEGKGDERPGTLPADIIFNIEEKIHPMFQREGDDLELGVEVPLVQALTGCTISVPLLGGGEIPLSIDDIIYPGYEKIIPGQGMPKSKEEGGRGDLRLKFLVGFPDELSDEQRSEVVSILECS</sequence>
<feature type="compositionally biased region" description="Basic and acidic residues" evidence="2">
    <location>
        <begin position="53"/>
        <end position="73"/>
    </location>
</feature>
<feature type="region of interest" description="Disordered" evidence="2">
    <location>
        <begin position="1"/>
        <end position="25"/>
    </location>
</feature>
<dbReference type="Gene3D" id="2.60.260.20">
    <property type="entry name" value="Urease metallochaperone UreE, N-terminal domain"/>
    <property type="match status" value="2"/>
</dbReference>
<evidence type="ECO:0000256" key="1">
    <source>
        <dbReference type="ARBA" id="ARBA00023186"/>
    </source>
</evidence>
<evidence type="ECO:0000259" key="3">
    <source>
        <dbReference type="Pfam" id="PF01556"/>
    </source>
</evidence>
<dbReference type="GO" id="GO:0005829">
    <property type="term" value="C:cytosol"/>
    <property type="evidence" value="ECO:0007669"/>
    <property type="project" value="TreeGrafter"/>
</dbReference>
<dbReference type="SUPFAM" id="SSF49493">
    <property type="entry name" value="HSP40/DnaJ peptide-binding domain"/>
    <property type="match status" value="2"/>
</dbReference>
<reference evidence="4" key="1">
    <citation type="submission" date="2020-06" db="EMBL/GenBank/DDBJ databases">
        <authorList>
            <person name="Li T."/>
            <person name="Hu X."/>
            <person name="Zhang T."/>
            <person name="Song X."/>
            <person name="Zhang H."/>
            <person name="Dai N."/>
            <person name="Sheng W."/>
            <person name="Hou X."/>
            <person name="Wei L."/>
        </authorList>
    </citation>
    <scope>NUCLEOTIDE SEQUENCE</scope>
    <source>
        <strain evidence="4">KEN1</strain>
        <tissue evidence="4">Leaf</tissue>
    </source>
</reference>
<feature type="compositionally biased region" description="Polar residues" evidence="2">
    <location>
        <begin position="1"/>
        <end position="21"/>
    </location>
</feature>
<feature type="compositionally biased region" description="Polar residues" evidence="2">
    <location>
        <begin position="135"/>
        <end position="145"/>
    </location>
</feature>
<dbReference type="GO" id="GO:0051082">
    <property type="term" value="F:unfolded protein binding"/>
    <property type="evidence" value="ECO:0007669"/>
    <property type="project" value="InterPro"/>
</dbReference>
<proteinExistence type="predicted"/>
<comment type="caution">
    <text evidence="4">The sequence shown here is derived from an EMBL/GenBank/DDBJ whole genome shotgun (WGS) entry which is preliminary data.</text>
</comment>
<evidence type="ECO:0000256" key="2">
    <source>
        <dbReference type="SAM" id="MobiDB-lite"/>
    </source>
</evidence>
<dbReference type="FunFam" id="2.60.260.20:FF:000006">
    <property type="entry name" value="DnaJ subfamily B member 13"/>
    <property type="match status" value="1"/>
</dbReference>
<dbReference type="InterPro" id="IPR002939">
    <property type="entry name" value="DnaJ_C"/>
</dbReference>
<protein>
    <submittedName>
        <fullName evidence="4">Protein SIS1</fullName>
    </submittedName>
</protein>
<dbReference type="CDD" id="cd10747">
    <property type="entry name" value="DnaJ_C"/>
    <property type="match status" value="1"/>
</dbReference>
<accession>A0AAW2XKW1</accession>
<keyword evidence="1" id="KW-0143">Chaperone</keyword>
<dbReference type="InterPro" id="IPR008971">
    <property type="entry name" value="HSP40/DnaJ_pept-bd"/>
</dbReference>
<feature type="compositionally biased region" description="Polar residues" evidence="2">
    <location>
        <begin position="83"/>
        <end position="98"/>
    </location>
</feature>
<feature type="compositionally biased region" description="Polar residues" evidence="2">
    <location>
        <begin position="243"/>
        <end position="266"/>
    </location>
</feature>
<dbReference type="FunFam" id="2.60.260.20:FF:000015">
    <property type="entry name" value="Heat shock protein 40"/>
    <property type="match status" value="1"/>
</dbReference>
<feature type="compositionally biased region" description="Polar residues" evidence="2">
    <location>
        <begin position="42"/>
        <end position="52"/>
    </location>
</feature>
<reference evidence="4" key="2">
    <citation type="journal article" date="2024" name="Plant">
        <title>Genomic evolution and insights into agronomic trait innovations of Sesamum species.</title>
        <authorList>
            <person name="Miao H."/>
            <person name="Wang L."/>
            <person name="Qu L."/>
            <person name="Liu H."/>
            <person name="Sun Y."/>
            <person name="Le M."/>
            <person name="Wang Q."/>
            <person name="Wei S."/>
            <person name="Zheng Y."/>
            <person name="Lin W."/>
            <person name="Duan Y."/>
            <person name="Cao H."/>
            <person name="Xiong S."/>
            <person name="Wang X."/>
            <person name="Wei L."/>
            <person name="Li C."/>
            <person name="Ma Q."/>
            <person name="Ju M."/>
            <person name="Zhao R."/>
            <person name="Li G."/>
            <person name="Mu C."/>
            <person name="Tian Q."/>
            <person name="Mei H."/>
            <person name="Zhang T."/>
            <person name="Gao T."/>
            <person name="Zhang H."/>
        </authorList>
    </citation>
    <scope>NUCLEOTIDE SEQUENCE</scope>
    <source>
        <strain evidence="4">KEN1</strain>
    </source>
</reference>
<feature type="compositionally biased region" description="Polar residues" evidence="2">
    <location>
        <begin position="289"/>
        <end position="314"/>
    </location>
</feature>